<protein>
    <submittedName>
        <fullName evidence="3">Uncharacterized protein</fullName>
    </submittedName>
</protein>
<name>A0A8J3FA14_9BACI</name>
<keyword evidence="4" id="KW-1185">Reference proteome</keyword>
<keyword evidence="2" id="KW-1133">Transmembrane helix</keyword>
<feature type="transmembrane region" description="Helical" evidence="2">
    <location>
        <begin position="6"/>
        <end position="23"/>
    </location>
</feature>
<feature type="region of interest" description="Disordered" evidence="1">
    <location>
        <begin position="125"/>
        <end position="149"/>
    </location>
</feature>
<dbReference type="EMBL" id="BMOF01000001">
    <property type="protein sequence ID" value="GGJ90601.1"/>
    <property type="molecule type" value="Genomic_DNA"/>
</dbReference>
<keyword evidence="2" id="KW-0812">Transmembrane</keyword>
<evidence type="ECO:0000256" key="2">
    <source>
        <dbReference type="SAM" id="Phobius"/>
    </source>
</evidence>
<feature type="transmembrane region" description="Helical" evidence="2">
    <location>
        <begin position="97"/>
        <end position="115"/>
    </location>
</feature>
<sequence>MALTAAHWLYAAITAVILVIMLFRRGIVLPSLVGTFLVAWVYKGSVVEGLKAIFNANLVAAKELFNIFLIIAFMVALLHALRDLGADRHMVKPVQKIMNNGHIGYWIIAFVTYMFSDAGRAADRDVARPRGDSRRSAGHGGGDRPGLGRTGDGPFVGLCHAGGAGPVGQGGGSGAWRGGRSGHGALPDHGGYRVGAGLFSFHEANASAR</sequence>
<feature type="transmembrane region" description="Helical" evidence="2">
    <location>
        <begin position="65"/>
        <end position="85"/>
    </location>
</feature>
<accession>A0A8J3FA14</accession>
<evidence type="ECO:0000313" key="4">
    <source>
        <dbReference type="Proteomes" id="UP000637720"/>
    </source>
</evidence>
<keyword evidence="2" id="KW-0472">Membrane</keyword>
<proteinExistence type="predicted"/>
<dbReference type="AlphaFoldDB" id="A0A8J3FA14"/>
<evidence type="ECO:0000256" key="1">
    <source>
        <dbReference type="SAM" id="MobiDB-lite"/>
    </source>
</evidence>
<dbReference type="Proteomes" id="UP000637720">
    <property type="component" value="Unassembled WGS sequence"/>
</dbReference>
<reference evidence="3" key="2">
    <citation type="submission" date="2020-09" db="EMBL/GenBank/DDBJ databases">
        <authorList>
            <person name="Sun Q."/>
            <person name="Ohkuma M."/>
        </authorList>
    </citation>
    <scope>NUCLEOTIDE SEQUENCE</scope>
    <source>
        <strain evidence="3">JCM 14719</strain>
    </source>
</reference>
<feature type="compositionally biased region" description="Basic and acidic residues" evidence="1">
    <location>
        <begin position="125"/>
        <end position="135"/>
    </location>
</feature>
<reference evidence="3" key="1">
    <citation type="journal article" date="2014" name="Int. J. Syst. Evol. Microbiol.">
        <title>Complete genome sequence of Corynebacterium casei LMG S-19264T (=DSM 44701T), isolated from a smear-ripened cheese.</title>
        <authorList>
            <consortium name="US DOE Joint Genome Institute (JGI-PGF)"/>
            <person name="Walter F."/>
            <person name="Albersmeier A."/>
            <person name="Kalinowski J."/>
            <person name="Ruckert C."/>
        </authorList>
    </citation>
    <scope>NUCLEOTIDE SEQUENCE</scope>
    <source>
        <strain evidence="3">JCM 14719</strain>
    </source>
</reference>
<gene>
    <name evidence="3" type="ORF">GCM10007043_00350</name>
</gene>
<feature type="compositionally biased region" description="Gly residues" evidence="1">
    <location>
        <begin position="138"/>
        <end position="149"/>
    </location>
</feature>
<evidence type="ECO:0000313" key="3">
    <source>
        <dbReference type="EMBL" id="GGJ90601.1"/>
    </source>
</evidence>
<comment type="caution">
    <text evidence="3">The sequence shown here is derived from an EMBL/GenBank/DDBJ whole genome shotgun (WGS) entry which is preliminary data.</text>
</comment>
<organism evidence="3 4">
    <name type="scientific">Calditerricola satsumensis</name>
    <dbReference type="NCBI Taxonomy" id="373054"/>
    <lineage>
        <taxon>Bacteria</taxon>
        <taxon>Bacillati</taxon>
        <taxon>Bacillota</taxon>
        <taxon>Bacilli</taxon>
        <taxon>Bacillales</taxon>
        <taxon>Bacillaceae</taxon>
        <taxon>Calditerricola</taxon>
    </lineage>
</organism>